<proteinExistence type="predicted"/>
<dbReference type="AlphaFoldDB" id="A0A0A9BXT8"/>
<organism evidence="2">
    <name type="scientific">Arundo donax</name>
    <name type="common">Giant reed</name>
    <name type="synonym">Donax arundinaceus</name>
    <dbReference type="NCBI Taxonomy" id="35708"/>
    <lineage>
        <taxon>Eukaryota</taxon>
        <taxon>Viridiplantae</taxon>
        <taxon>Streptophyta</taxon>
        <taxon>Embryophyta</taxon>
        <taxon>Tracheophyta</taxon>
        <taxon>Spermatophyta</taxon>
        <taxon>Magnoliopsida</taxon>
        <taxon>Liliopsida</taxon>
        <taxon>Poales</taxon>
        <taxon>Poaceae</taxon>
        <taxon>PACMAD clade</taxon>
        <taxon>Arundinoideae</taxon>
        <taxon>Arundineae</taxon>
        <taxon>Arundo</taxon>
    </lineage>
</organism>
<accession>A0A0A9BXT8</accession>
<feature type="region of interest" description="Disordered" evidence="1">
    <location>
        <begin position="1"/>
        <end position="47"/>
    </location>
</feature>
<name>A0A0A9BXT8_ARUDO</name>
<sequence>MGPRLRARRGHGARRHGRRPRWAALLPAPGARGEPPHKNPPGFRGCV</sequence>
<protein>
    <submittedName>
        <fullName evidence="2">Uncharacterized protein</fullName>
    </submittedName>
</protein>
<dbReference type="EMBL" id="GBRH01229026">
    <property type="protein sequence ID" value="JAD68869.1"/>
    <property type="molecule type" value="Transcribed_RNA"/>
</dbReference>
<feature type="compositionally biased region" description="Basic residues" evidence="1">
    <location>
        <begin position="1"/>
        <end position="21"/>
    </location>
</feature>
<evidence type="ECO:0000313" key="2">
    <source>
        <dbReference type="EMBL" id="JAD68869.1"/>
    </source>
</evidence>
<reference evidence="2" key="1">
    <citation type="submission" date="2014-09" db="EMBL/GenBank/DDBJ databases">
        <authorList>
            <person name="Magalhaes I.L.F."/>
            <person name="Oliveira U."/>
            <person name="Santos F.R."/>
            <person name="Vidigal T.H.D.A."/>
            <person name="Brescovit A.D."/>
            <person name="Santos A.J."/>
        </authorList>
    </citation>
    <scope>NUCLEOTIDE SEQUENCE</scope>
    <source>
        <tissue evidence="2">Shoot tissue taken approximately 20 cm above the soil surface</tissue>
    </source>
</reference>
<dbReference type="EMBL" id="GBRH01255484">
    <property type="protein sequence ID" value="JAD42411.1"/>
    <property type="molecule type" value="Transcribed_RNA"/>
</dbReference>
<reference evidence="2" key="2">
    <citation type="journal article" date="2015" name="Data Brief">
        <title>Shoot transcriptome of the giant reed, Arundo donax.</title>
        <authorList>
            <person name="Barrero R.A."/>
            <person name="Guerrero F.D."/>
            <person name="Moolhuijzen P."/>
            <person name="Goolsby J.A."/>
            <person name="Tidwell J."/>
            <person name="Bellgard S.E."/>
            <person name="Bellgard M.I."/>
        </authorList>
    </citation>
    <scope>NUCLEOTIDE SEQUENCE</scope>
    <source>
        <tissue evidence="2">Shoot tissue taken approximately 20 cm above the soil surface</tissue>
    </source>
</reference>
<evidence type="ECO:0000256" key="1">
    <source>
        <dbReference type="SAM" id="MobiDB-lite"/>
    </source>
</evidence>